<dbReference type="PANTHER" id="PTHR48043:SF145">
    <property type="entry name" value="FI06409P-RELATED"/>
    <property type="match status" value="1"/>
</dbReference>
<accession>A0A0K0E2X9</accession>
<dbReference type="PANTHER" id="PTHR48043">
    <property type="entry name" value="EG:EG0003.4 PROTEIN-RELATED"/>
    <property type="match status" value="1"/>
</dbReference>
<keyword evidence="4" id="KW-0808">Transferase</keyword>
<evidence type="ECO:0000256" key="6">
    <source>
        <dbReference type="SAM" id="Phobius"/>
    </source>
</evidence>
<protein>
    <recommendedName>
        <fullName evidence="2">glucuronosyltransferase</fullName>
        <ecNumber evidence="2">2.4.1.17</ecNumber>
    </recommendedName>
</protein>
<dbReference type="Proteomes" id="UP000035681">
    <property type="component" value="Unplaced"/>
</dbReference>
<keyword evidence="6" id="KW-1133">Transmembrane helix</keyword>
<evidence type="ECO:0000256" key="7">
    <source>
        <dbReference type="SAM" id="SignalP"/>
    </source>
</evidence>
<evidence type="ECO:0000256" key="3">
    <source>
        <dbReference type="ARBA" id="ARBA00022676"/>
    </source>
</evidence>
<sequence length="534" mass="61443">MIKLLFLIIFFTKLSVYSYKIAVFSPELSSSQYIWNKRVSEKLSEAGHDVTMISLKFNNKEIKKTPLDKGVKFYTVIGDIETDYKKFEEELGYLVFEEISYFSNASRTLANFSVGNMVASCEKFITNKNFINFVINEKFDIAFAHMYDYCTIGIIHYTKIPTWIWMSSGAIVDHMALDLGVPLPTSYVPPMMADMGDKMSFYQRLKSFIGHTIFPFIYHKFLLTDKETALFRKHISPDFPDLRDISKKCPLAMVNSDELYDIPKPTLNKVINIGGLGMTKKESKPLKGIFKEVTDDINTKGVILLTFGSVANSTLMPYSWKISFMKAFEKFPQYKFFIRYGGNDLKNILPSNVYLSNWLPQSDLLQNIKTKLIITHCGYNSVQESILAGIPMICIPLFGDQPKNARLVERHRFGVYLGKSSINVDNIVKSINLIIQDNSYAKNIRKMQQMVLKKPISSDILLVKWTEFLAEFKTLDNMIPYGINLNFIQYYQIDVVLVLFTSFIIVISLIVITVKKLFSVLLKFFFLNKKEKSD</sequence>
<dbReference type="WBParaSite" id="SSTP_0000384800.1">
    <property type="protein sequence ID" value="SSTP_0000384800.1"/>
    <property type="gene ID" value="SSTP_0000384800"/>
</dbReference>
<feature type="chain" id="PRO_5005327355" description="glucuronosyltransferase" evidence="7">
    <location>
        <begin position="19"/>
        <end position="534"/>
    </location>
</feature>
<keyword evidence="7" id="KW-0732">Signal</keyword>
<dbReference type="STRING" id="6248.A0A0K0E2X9"/>
<dbReference type="Gene3D" id="3.40.50.2000">
    <property type="entry name" value="Glycogen Phosphorylase B"/>
    <property type="match status" value="1"/>
</dbReference>
<dbReference type="FunFam" id="3.40.50.2000:FF:000021">
    <property type="entry name" value="UDP-glucuronosyltransferase"/>
    <property type="match status" value="1"/>
</dbReference>
<comment type="catalytic activity">
    <reaction evidence="5">
        <text>glucuronate acceptor + UDP-alpha-D-glucuronate = acceptor beta-D-glucuronoside + UDP + H(+)</text>
        <dbReference type="Rhea" id="RHEA:21032"/>
        <dbReference type="ChEBI" id="CHEBI:15378"/>
        <dbReference type="ChEBI" id="CHEBI:58052"/>
        <dbReference type="ChEBI" id="CHEBI:58223"/>
        <dbReference type="ChEBI" id="CHEBI:132367"/>
        <dbReference type="ChEBI" id="CHEBI:132368"/>
        <dbReference type="EC" id="2.4.1.17"/>
    </reaction>
</comment>
<proteinExistence type="inferred from homology"/>
<keyword evidence="6" id="KW-0812">Transmembrane</keyword>
<name>A0A0K0E2X9_STRER</name>
<dbReference type="EC" id="2.4.1.17" evidence="2"/>
<dbReference type="CDD" id="cd03784">
    <property type="entry name" value="GT1_Gtf-like"/>
    <property type="match status" value="1"/>
</dbReference>
<dbReference type="InterPro" id="IPR002213">
    <property type="entry name" value="UDP_glucos_trans"/>
</dbReference>
<dbReference type="Pfam" id="PF00201">
    <property type="entry name" value="UDPGT"/>
    <property type="match status" value="1"/>
</dbReference>
<dbReference type="GO" id="GO:0015020">
    <property type="term" value="F:glucuronosyltransferase activity"/>
    <property type="evidence" value="ECO:0007669"/>
    <property type="project" value="UniProtKB-EC"/>
</dbReference>
<dbReference type="WBParaSite" id="TCONS_00005624.p1">
    <property type="protein sequence ID" value="TCONS_00005624.p1"/>
    <property type="gene ID" value="XLOC_003885"/>
</dbReference>
<dbReference type="SUPFAM" id="SSF53756">
    <property type="entry name" value="UDP-Glycosyltransferase/glycogen phosphorylase"/>
    <property type="match status" value="1"/>
</dbReference>
<evidence type="ECO:0000256" key="5">
    <source>
        <dbReference type="ARBA" id="ARBA00047475"/>
    </source>
</evidence>
<keyword evidence="8" id="KW-1185">Reference proteome</keyword>
<keyword evidence="3" id="KW-0328">Glycosyltransferase</keyword>
<evidence type="ECO:0000256" key="2">
    <source>
        <dbReference type="ARBA" id="ARBA00012544"/>
    </source>
</evidence>
<evidence type="ECO:0000313" key="9">
    <source>
        <dbReference type="WBParaSite" id="SSTP_0000384800.1"/>
    </source>
</evidence>
<evidence type="ECO:0000256" key="1">
    <source>
        <dbReference type="ARBA" id="ARBA00009995"/>
    </source>
</evidence>
<evidence type="ECO:0000256" key="4">
    <source>
        <dbReference type="ARBA" id="ARBA00022679"/>
    </source>
</evidence>
<keyword evidence="6" id="KW-0472">Membrane</keyword>
<evidence type="ECO:0000313" key="8">
    <source>
        <dbReference type="Proteomes" id="UP000035681"/>
    </source>
</evidence>
<dbReference type="AlphaFoldDB" id="A0A0K0E2X9"/>
<dbReference type="InterPro" id="IPR050271">
    <property type="entry name" value="UDP-glycosyltransferase"/>
</dbReference>
<feature type="signal peptide" evidence="7">
    <location>
        <begin position="1"/>
        <end position="18"/>
    </location>
</feature>
<reference evidence="9" key="1">
    <citation type="submission" date="2015-08" db="UniProtKB">
        <authorList>
            <consortium name="WormBaseParasite"/>
        </authorList>
    </citation>
    <scope>IDENTIFICATION</scope>
</reference>
<organism evidence="9">
    <name type="scientific">Strongyloides stercoralis</name>
    <name type="common">Threadworm</name>
    <dbReference type="NCBI Taxonomy" id="6248"/>
    <lineage>
        <taxon>Eukaryota</taxon>
        <taxon>Metazoa</taxon>
        <taxon>Ecdysozoa</taxon>
        <taxon>Nematoda</taxon>
        <taxon>Chromadorea</taxon>
        <taxon>Rhabditida</taxon>
        <taxon>Tylenchina</taxon>
        <taxon>Panagrolaimomorpha</taxon>
        <taxon>Strongyloidoidea</taxon>
        <taxon>Strongyloididae</taxon>
        <taxon>Strongyloides</taxon>
    </lineage>
</organism>
<comment type="similarity">
    <text evidence="1">Belongs to the UDP-glycosyltransferase family.</text>
</comment>
<feature type="transmembrane region" description="Helical" evidence="6">
    <location>
        <begin position="495"/>
        <end position="514"/>
    </location>
</feature>